<protein>
    <submittedName>
        <fullName evidence="1 2">Uncharacterized protein</fullName>
    </submittedName>
</protein>
<dbReference type="AlphaFoldDB" id="T1FIY8"/>
<dbReference type="Proteomes" id="UP000015101">
    <property type="component" value="Unassembled WGS sequence"/>
</dbReference>
<organism evidence="2 3">
    <name type="scientific">Helobdella robusta</name>
    <name type="common">Californian leech</name>
    <dbReference type="NCBI Taxonomy" id="6412"/>
    <lineage>
        <taxon>Eukaryota</taxon>
        <taxon>Metazoa</taxon>
        <taxon>Spiralia</taxon>
        <taxon>Lophotrochozoa</taxon>
        <taxon>Annelida</taxon>
        <taxon>Clitellata</taxon>
        <taxon>Hirudinea</taxon>
        <taxon>Rhynchobdellida</taxon>
        <taxon>Glossiphoniidae</taxon>
        <taxon>Helobdella</taxon>
    </lineage>
</organism>
<dbReference type="EMBL" id="AMQM01008484">
    <property type="status" value="NOT_ANNOTATED_CDS"/>
    <property type="molecule type" value="Genomic_DNA"/>
</dbReference>
<dbReference type="EMBL" id="KB097788">
    <property type="protein sequence ID" value="ESN89938.1"/>
    <property type="molecule type" value="Genomic_DNA"/>
</dbReference>
<name>T1FIY8_HELRO</name>
<sequence>MCHEMCHVSGDEEYFLDEMPKAATFATKAAYSSHTTCKRIYLYAEYMIAIEMFDSASIRTTEPSRRPTCDNLRRLPIYQPRRDERLDELIETARFKPGESEATSTALAISFS</sequence>
<evidence type="ECO:0000313" key="3">
    <source>
        <dbReference type="Proteomes" id="UP000015101"/>
    </source>
</evidence>
<dbReference type="CTD" id="20208787"/>
<dbReference type="HOGENOM" id="CLU_2173720_0_0_1"/>
<dbReference type="InParanoid" id="T1FIY8"/>
<reference evidence="3" key="1">
    <citation type="submission" date="2012-12" db="EMBL/GenBank/DDBJ databases">
        <authorList>
            <person name="Hellsten U."/>
            <person name="Grimwood J."/>
            <person name="Chapman J.A."/>
            <person name="Shapiro H."/>
            <person name="Aerts A."/>
            <person name="Otillar R.P."/>
            <person name="Terry A.Y."/>
            <person name="Boore J.L."/>
            <person name="Simakov O."/>
            <person name="Marletaz F."/>
            <person name="Cho S.-J."/>
            <person name="Edsinger-Gonzales E."/>
            <person name="Havlak P."/>
            <person name="Kuo D.-H."/>
            <person name="Larsson T."/>
            <person name="Lv J."/>
            <person name="Arendt D."/>
            <person name="Savage R."/>
            <person name="Osoegawa K."/>
            <person name="de Jong P."/>
            <person name="Lindberg D.R."/>
            <person name="Seaver E.C."/>
            <person name="Weisblat D.A."/>
            <person name="Putnam N.H."/>
            <person name="Grigoriev I.V."/>
            <person name="Rokhsar D.S."/>
        </authorList>
    </citation>
    <scope>NUCLEOTIDE SEQUENCE</scope>
</reference>
<evidence type="ECO:0000313" key="1">
    <source>
        <dbReference type="EMBL" id="ESN89938.1"/>
    </source>
</evidence>
<reference evidence="1 3" key="2">
    <citation type="journal article" date="2013" name="Nature">
        <title>Insights into bilaterian evolution from three spiralian genomes.</title>
        <authorList>
            <person name="Simakov O."/>
            <person name="Marletaz F."/>
            <person name="Cho S.J."/>
            <person name="Edsinger-Gonzales E."/>
            <person name="Havlak P."/>
            <person name="Hellsten U."/>
            <person name="Kuo D.H."/>
            <person name="Larsson T."/>
            <person name="Lv J."/>
            <person name="Arendt D."/>
            <person name="Savage R."/>
            <person name="Osoegawa K."/>
            <person name="de Jong P."/>
            <person name="Grimwood J."/>
            <person name="Chapman J.A."/>
            <person name="Shapiro H."/>
            <person name="Aerts A."/>
            <person name="Otillar R.P."/>
            <person name="Terry A.Y."/>
            <person name="Boore J.L."/>
            <person name="Grigoriev I.V."/>
            <person name="Lindberg D.R."/>
            <person name="Seaver E.C."/>
            <person name="Weisblat D.A."/>
            <person name="Putnam N.H."/>
            <person name="Rokhsar D.S."/>
        </authorList>
    </citation>
    <scope>NUCLEOTIDE SEQUENCE</scope>
</reference>
<accession>T1FIY8</accession>
<dbReference type="EnsemblMetazoa" id="HelroT182948">
    <property type="protein sequence ID" value="HelroP182948"/>
    <property type="gene ID" value="HelroG182948"/>
</dbReference>
<dbReference type="GeneID" id="20208787"/>
<reference evidence="2" key="3">
    <citation type="submission" date="2015-06" db="UniProtKB">
        <authorList>
            <consortium name="EnsemblMetazoa"/>
        </authorList>
    </citation>
    <scope>IDENTIFICATION</scope>
</reference>
<gene>
    <name evidence="2" type="primary">20208787</name>
    <name evidence="1" type="ORF">HELRODRAFT_182948</name>
</gene>
<dbReference type="KEGG" id="hro:HELRODRAFT_182948"/>
<keyword evidence="3" id="KW-1185">Reference proteome</keyword>
<dbReference type="RefSeq" id="XP_009031914.1">
    <property type="nucleotide sequence ID" value="XM_009033666.1"/>
</dbReference>
<proteinExistence type="predicted"/>
<evidence type="ECO:0000313" key="2">
    <source>
        <dbReference type="EnsemblMetazoa" id="HelroP182948"/>
    </source>
</evidence>